<keyword evidence="1" id="KW-0809">Transit peptide</keyword>
<dbReference type="Gene3D" id="3.30.1360.120">
    <property type="entry name" value="Probable tRNA modification gtpase trme, domain 1"/>
    <property type="match status" value="1"/>
</dbReference>
<protein>
    <submittedName>
        <fullName evidence="3">tRNA-modifying protein YgfZ</fullName>
    </submittedName>
</protein>
<evidence type="ECO:0000313" key="3">
    <source>
        <dbReference type="EMBL" id="RIH88990.1"/>
    </source>
</evidence>
<sequence>MKSVVTAPPWAELEALRQGAGLIRHDGGLLELRGADRTDFLHNQCTSHIKGLAQGGWLQTLFLNSRGQIEFSGSVFHRPESLWLATDRPAELRQRFLRYIIFDQVEVAELSGYAWLELIGPRAAEILGAPQMGGFVEREGALLARHAHGLELIVPLEGLQALRERVLSAGGVEVGSGAYDLWRIERGVAGYLEALGELPQEVGLEERVSYKKGCYLGQEIMARLEARGNTRYRLMALRGEGLEAGAEVRRGEKVVGKVGTVAVSPQDGPLALALLRKEVQAGEELWVGEASVRALELPLR</sequence>
<dbReference type="OrthoDB" id="9796287at2"/>
<name>A0A399EZ68_9DEIN</name>
<dbReference type="SUPFAM" id="SSF103025">
    <property type="entry name" value="Folate-binding domain"/>
    <property type="match status" value="1"/>
</dbReference>
<dbReference type="NCBIfam" id="TIGR03317">
    <property type="entry name" value="ygfZ_signature"/>
    <property type="match status" value="1"/>
</dbReference>
<proteinExistence type="predicted"/>
<dbReference type="PANTHER" id="PTHR22602:SF0">
    <property type="entry name" value="TRANSFERASE CAF17, MITOCHONDRIAL-RELATED"/>
    <property type="match status" value="1"/>
</dbReference>
<reference evidence="3 4" key="1">
    <citation type="submission" date="2018-08" db="EMBL/GenBank/DDBJ databases">
        <title>Meiothermus roseus NBRC 110900 genome sequencing project.</title>
        <authorList>
            <person name="Da Costa M.S."/>
            <person name="Albuquerque L."/>
            <person name="Raposo P."/>
            <person name="Froufe H.J.C."/>
            <person name="Barroso C.S."/>
            <person name="Egas C."/>
        </authorList>
    </citation>
    <scope>NUCLEOTIDE SEQUENCE [LARGE SCALE GENOMIC DNA]</scope>
    <source>
        <strain evidence="3 4">NBRC 110900</strain>
    </source>
</reference>
<dbReference type="InterPro" id="IPR027266">
    <property type="entry name" value="TrmE/GcvT-like"/>
</dbReference>
<dbReference type="RefSeq" id="WP_119275945.1">
    <property type="nucleotide sequence ID" value="NZ_QWLA01000006.1"/>
</dbReference>
<dbReference type="PANTHER" id="PTHR22602">
    <property type="entry name" value="TRANSFERASE CAF17, MITOCHONDRIAL-RELATED"/>
    <property type="match status" value="1"/>
</dbReference>
<evidence type="ECO:0000256" key="2">
    <source>
        <dbReference type="PIRSR" id="PIRSR006487-1"/>
    </source>
</evidence>
<organism evidence="3 4">
    <name type="scientific">Calidithermus roseus</name>
    <dbReference type="NCBI Taxonomy" id="1644118"/>
    <lineage>
        <taxon>Bacteria</taxon>
        <taxon>Thermotogati</taxon>
        <taxon>Deinococcota</taxon>
        <taxon>Deinococci</taxon>
        <taxon>Thermales</taxon>
        <taxon>Thermaceae</taxon>
        <taxon>Calidithermus</taxon>
    </lineage>
</organism>
<accession>A0A399EZ68</accession>
<dbReference type="EMBL" id="QWLA01000006">
    <property type="protein sequence ID" value="RIH88990.1"/>
    <property type="molecule type" value="Genomic_DNA"/>
</dbReference>
<dbReference type="Proteomes" id="UP000265341">
    <property type="component" value="Unassembled WGS sequence"/>
</dbReference>
<keyword evidence="4" id="KW-1185">Reference proteome</keyword>
<evidence type="ECO:0000313" key="4">
    <source>
        <dbReference type="Proteomes" id="UP000265341"/>
    </source>
</evidence>
<dbReference type="PIRSF" id="PIRSF006487">
    <property type="entry name" value="GcvT"/>
    <property type="match status" value="1"/>
</dbReference>
<gene>
    <name evidence="3" type="primary">ygfZ</name>
    <name evidence="3" type="ORF">Mrose_00597</name>
</gene>
<dbReference type="GO" id="GO:0016226">
    <property type="term" value="P:iron-sulfur cluster assembly"/>
    <property type="evidence" value="ECO:0007669"/>
    <property type="project" value="TreeGrafter"/>
</dbReference>
<evidence type="ECO:0000256" key="1">
    <source>
        <dbReference type="ARBA" id="ARBA00022946"/>
    </source>
</evidence>
<dbReference type="InterPro" id="IPR017703">
    <property type="entry name" value="YgfZ/GCV_T_CS"/>
</dbReference>
<dbReference type="AlphaFoldDB" id="A0A399EZ68"/>
<dbReference type="InterPro" id="IPR045179">
    <property type="entry name" value="YgfZ/GcvT"/>
</dbReference>
<comment type="caution">
    <text evidence="3">The sequence shown here is derived from an EMBL/GenBank/DDBJ whole genome shotgun (WGS) entry which is preliminary data.</text>
</comment>
<feature type="binding site" evidence="2">
    <location>
        <position position="151"/>
    </location>
    <ligand>
        <name>substrate</name>
    </ligand>
</feature>